<dbReference type="PROSITE" id="PS00670">
    <property type="entry name" value="D_2_HYDROXYACID_DH_2"/>
    <property type="match status" value="1"/>
</dbReference>
<dbReference type="InterPro" id="IPR050857">
    <property type="entry name" value="D-2-hydroxyacid_DH"/>
</dbReference>
<evidence type="ECO:0000256" key="1">
    <source>
        <dbReference type="ARBA" id="ARBA00005854"/>
    </source>
</evidence>
<dbReference type="GO" id="GO:0051287">
    <property type="term" value="F:NAD binding"/>
    <property type="evidence" value="ECO:0007669"/>
    <property type="project" value="InterPro"/>
</dbReference>
<gene>
    <name evidence="5" type="ORF">S01H1_57672</name>
</gene>
<reference evidence="5" key="1">
    <citation type="journal article" date="2014" name="Front. Microbiol.">
        <title>High frequency of phylogenetically diverse reductive dehalogenase-homologous genes in deep subseafloor sedimentary metagenomes.</title>
        <authorList>
            <person name="Kawai M."/>
            <person name="Futagami T."/>
            <person name="Toyoda A."/>
            <person name="Takaki Y."/>
            <person name="Nishi S."/>
            <person name="Hori S."/>
            <person name="Arai W."/>
            <person name="Tsubouchi T."/>
            <person name="Morono Y."/>
            <person name="Uchiyama I."/>
            <person name="Ito T."/>
            <person name="Fujiyama A."/>
            <person name="Inagaki F."/>
            <person name="Takami H."/>
        </authorList>
    </citation>
    <scope>NUCLEOTIDE SEQUENCE</scope>
    <source>
        <strain evidence="5">Expedition CK06-06</strain>
    </source>
</reference>
<evidence type="ECO:0000313" key="5">
    <source>
        <dbReference type="EMBL" id="GAG14558.1"/>
    </source>
</evidence>
<dbReference type="InterPro" id="IPR036291">
    <property type="entry name" value="NAD(P)-bd_dom_sf"/>
</dbReference>
<comment type="similarity">
    <text evidence="1">Belongs to the D-isomer specific 2-hydroxyacid dehydrogenase family.</text>
</comment>
<evidence type="ECO:0000259" key="4">
    <source>
        <dbReference type="Pfam" id="PF02826"/>
    </source>
</evidence>
<keyword evidence="3" id="KW-0520">NAD</keyword>
<accession>X0VQ16</accession>
<dbReference type="PANTHER" id="PTHR42789:SF1">
    <property type="entry name" value="D-ISOMER SPECIFIC 2-HYDROXYACID DEHYDROGENASE FAMILY PROTEIN (AFU_ORTHOLOGUE AFUA_6G10090)"/>
    <property type="match status" value="1"/>
</dbReference>
<evidence type="ECO:0000256" key="3">
    <source>
        <dbReference type="ARBA" id="ARBA00023027"/>
    </source>
</evidence>
<dbReference type="PANTHER" id="PTHR42789">
    <property type="entry name" value="D-ISOMER SPECIFIC 2-HYDROXYACID DEHYDROGENASE FAMILY PROTEIN (AFU_ORTHOLOGUE AFUA_6G10090)"/>
    <property type="match status" value="1"/>
</dbReference>
<dbReference type="FunFam" id="3.40.50.720:FF:000203">
    <property type="entry name" value="D-3-phosphoglycerate dehydrogenase (SerA)"/>
    <property type="match status" value="1"/>
</dbReference>
<dbReference type="AlphaFoldDB" id="X0VQ16"/>
<dbReference type="InterPro" id="IPR029753">
    <property type="entry name" value="D-isomer_DH_CS"/>
</dbReference>
<evidence type="ECO:0000256" key="2">
    <source>
        <dbReference type="ARBA" id="ARBA00023002"/>
    </source>
</evidence>
<protein>
    <recommendedName>
        <fullName evidence="4">D-isomer specific 2-hydroxyacid dehydrogenase NAD-binding domain-containing protein</fullName>
    </recommendedName>
</protein>
<dbReference type="EMBL" id="BARS01037623">
    <property type="protein sequence ID" value="GAG14558.1"/>
    <property type="molecule type" value="Genomic_DNA"/>
</dbReference>
<proteinExistence type="inferred from homology"/>
<dbReference type="Gene3D" id="3.40.50.720">
    <property type="entry name" value="NAD(P)-binding Rossmann-like Domain"/>
    <property type="match status" value="2"/>
</dbReference>
<keyword evidence="2" id="KW-0560">Oxidoreductase</keyword>
<dbReference type="PROSITE" id="PS00671">
    <property type="entry name" value="D_2_HYDROXYACID_DH_3"/>
    <property type="match status" value="1"/>
</dbReference>
<organism evidence="5">
    <name type="scientific">marine sediment metagenome</name>
    <dbReference type="NCBI Taxonomy" id="412755"/>
    <lineage>
        <taxon>unclassified sequences</taxon>
        <taxon>metagenomes</taxon>
        <taxon>ecological metagenomes</taxon>
    </lineage>
</organism>
<dbReference type="SUPFAM" id="SSF51735">
    <property type="entry name" value="NAD(P)-binding Rossmann-fold domains"/>
    <property type="match status" value="1"/>
</dbReference>
<comment type="caution">
    <text evidence="5">The sequence shown here is derived from an EMBL/GenBank/DDBJ whole genome shotgun (WGS) entry which is preliminary data.</text>
</comment>
<feature type="domain" description="D-isomer specific 2-hydroxyacid dehydrogenase NAD-binding" evidence="4">
    <location>
        <begin position="29"/>
        <end position="206"/>
    </location>
</feature>
<dbReference type="GO" id="GO:0016491">
    <property type="term" value="F:oxidoreductase activity"/>
    <property type="evidence" value="ECO:0007669"/>
    <property type="project" value="UniProtKB-KW"/>
</dbReference>
<dbReference type="InterPro" id="IPR006140">
    <property type="entry name" value="D-isomer_DH_NAD-bd"/>
</dbReference>
<feature type="non-terminal residue" evidence="5">
    <location>
        <position position="1"/>
    </location>
</feature>
<sequence length="242" mass="26226">IDLSVTQELGIPVATNGGANAWAVAEHAIALLLSVYKRLIPTDRTMREGGWRKGVSGMSIIEVAGKTLGLIGAGNIGRKVARRLAAFEASIIYYDVVPAPDIEKELGARRVSLDEVLREADIITLHLPLMPETRGLIGRKEFGMMKPTTVLLNTSRGPVVDEEALVEALREKRIVGAGLDVFSEEPLSGDSPLVQLDNVVLTPHVGGHSYEAWFRRSGFAWDNIKRVEAGEEPLSVAVPSEK</sequence>
<name>X0VQ16_9ZZZZ</name>
<dbReference type="Pfam" id="PF02826">
    <property type="entry name" value="2-Hacid_dh_C"/>
    <property type="match status" value="1"/>
</dbReference>